<dbReference type="EMBL" id="CAJFCV020000005">
    <property type="protein sequence ID" value="CAG9125440.1"/>
    <property type="molecule type" value="Genomic_DNA"/>
</dbReference>
<name>A0A1I7RMV1_BURXY</name>
<evidence type="ECO:0000256" key="1">
    <source>
        <dbReference type="SAM" id="MobiDB-lite"/>
    </source>
</evidence>
<evidence type="ECO:0000313" key="2">
    <source>
        <dbReference type="EMBL" id="CAD5232673.1"/>
    </source>
</evidence>
<reference evidence="2" key="2">
    <citation type="submission" date="2020-09" db="EMBL/GenBank/DDBJ databases">
        <authorList>
            <person name="Kikuchi T."/>
        </authorList>
    </citation>
    <scope>NUCLEOTIDE SEQUENCE</scope>
    <source>
        <strain evidence="2">Ka4C1</strain>
    </source>
</reference>
<sequence>MSTDTRNVTTSSANFTAVTRTASNVKKPQWNYRKKFRDENEKSTTKKTPTAAKKDTPTDRTPRGYYYQQPYYYYPTYYEPIYYYPSYQPAYNPFYGGGGGLTTAFCIVCIG</sequence>
<dbReference type="Proteomes" id="UP000582659">
    <property type="component" value="Unassembled WGS sequence"/>
</dbReference>
<gene>
    <name evidence="2" type="ORF">BXYJ_LOCUS12764</name>
</gene>
<evidence type="ECO:0000313" key="3">
    <source>
        <dbReference type="Proteomes" id="UP000095284"/>
    </source>
</evidence>
<feature type="region of interest" description="Disordered" evidence="1">
    <location>
        <begin position="35"/>
        <end position="64"/>
    </location>
</feature>
<keyword evidence="4" id="KW-1185">Reference proteome</keyword>
<dbReference type="EMBL" id="CAJFDI010000005">
    <property type="protein sequence ID" value="CAD5232673.1"/>
    <property type="molecule type" value="Genomic_DNA"/>
</dbReference>
<organism evidence="3 5">
    <name type="scientific">Bursaphelenchus xylophilus</name>
    <name type="common">Pinewood nematode worm</name>
    <name type="synonym">Aphelenchoides xylophilus</name>
    <dbReference type="NCBI Taxonomy" id="6326"/>
    <lineage>
        <taxon>Eukaryota</taxon>
        <taxon>Metazoa</taxon>
        <taxon>Ecdysozoa</taxon>
        <taxon>Nematoda</taxon>
        <taxon>Chromadorea</taxon>
        <taxon>Rhabditida</taxon>
        <taxon>Tylenchina</taxon>
        <taxon>Tylenchomorpha</taxon>
        <taxon>Aphelenchoidea</taxon>
        <taxon>Aphelenchoididae</taxon>
        <taxon>Bursaphelenchus</taxon>
    </lineage>
</organism>
<evidence type="ECO:0000313" key="5">
    <source>
        <dbReference type="WBParaSite" id="BXY_0203700.1"/>
    </source>
</evidence>
<proteinExistence type="predicted"/>
<feature type="compositionally biased region" description="Basic and acidic residues" evidence="1">
    <location>
        <begin position="52"/>
        <end position="62"/>
    </location>
</feature>
<dbReference type="Proteomes" id="UP000095284">
    <property type="component" value="Unplaced"/>
</dbReference>
<protein>
    <submittedName>
        <fullName evidence="2">(pine wood nematode) hypothetical protein</fullName>
    </submittedName>
</protein>
<dbReference type="Proteomes" id="UP000659654">
    <property type="component" value="Unassembled WGS sequence"/>
</dbReference>
<dbReference type="AlphaFoldDB" id="A0A1I7RMV1"/>
<evidence type="ECO:0000313" key="4">
    <source>
        <dbReference type="Proteomes" id="UP000659654"/>
    </source>
</evidence>
<dbReference type="WBParaSite" id="BXY_0203700.1">
    <property type="protein sequence ID" value="BXY_0203700.1"/>
    <property type="gene ID" value="BXY_0203700"/>
</dbReference>
<accession>A0A1I7RMV1</accession>
<reference evidence="5" key="1">
    <citation type="submission" date="2016-11" db="UniProtKB">
        <authorList>
            <consortium name="WormBaseParasite"/>
        </authorList>
    </citation>
    <scope>IDENTIFICATION</scope>
</reference>